<keyword evidence="4" id="KW-0808">Transferase</keyword>
<evidence type="ECO:0000256" key="1">
    <source>
        <dbReference type="ARBA" id="ARBA00000085"/>
    </source>
</evidence>
<protein>
    <recommendedName>
        <fullName evidence="2">histidine kinase</fullName>
        <ecNumber evidence="2">2.7.13.3</ecNumber>
    </recommendedName>
</protein>
<dbReference type="SUPFAM" id="SSF47384">
    <property type="entry name" value="Homodimeric domain of signal transducing histidine kinase"/>
    <property type="match status" value="1"/>
</dbReference>
<dbReference type="Proteomes" id="UP000664122">
    <property type="component" value="Unassembled WGS sequence"/>
</dbReference>
<dbReference type="CDD" id="cd00075">
    <property type="entry name" value="HATPase"/>
    <property type="match status" value="1"/>
</dbReference>
<feature type="transmembrane region" description="Helical" evidence="6">
    <location>
        <begin position="12"/>
        <end position="34"/>
    </location>
</feature>
<keyword evidence="5" id="KW-0418">Kinase</keyword>
<dbReference type="AlphaFoldDB" id="A0A939JVT5"/>
<keyword evidence="6" id="KW-0472">Membrane</keyword>
<reference evidence="8" key="1">
    <citation type="submission" date="2021-03" db="EMBL/GenBank/DDBJ databases">
        <title>Whole genome sequence of Jiella sp. CQZ9-1.</title>
        <authorList>
            <person name="Tuo L."/>
        </authorList>
    </citation>
    <scope>NUCLEOTIDE SEQUENCE</scope>
    <source>
        <strain evidence="8">CQZ9-1</strain>
    </source>
</reference>
<feature type="domain" description="Histidine kinase" evidence="7">
    <location>
        <begin position="252"/>
        <end position="487"/>
    </location>
</feature>
<accession>A0A939JVT5</accession>
<comment type="caution">
    <text evidence="8">The sequence shown here is derived from an EMBL/GenBank/DDBJ whole genome shotgun (WGS) entry which is preliminary data.</text>
</comment>
<evidence type="ECO:0000313" key="9">
    <source>
        <dbReference type="Proteomes" id="UP000664122"/>
    </source>
</evidence>
<evidence type="ECO:0000256" key="4">
    <source>
        <dbReference type="ARBA" id="ARBA00022679"/>
    </source>
</evidence>
<dbReference type="GO" id="GO:0007234">
    <property type="term" value="P:osmosensory signaling via phosphorelay pathway"/>
    <property type="evidence" value="ECO:0007669"/>
    <property type="project" value="TreeGrafter"/>
</dbReference>
<dbReference type="InterPro" id="IPR003661">
    <property type="entry name" value="HisK_dim/P_dom"/>
</dbReference>
<evidence type="ECO:0000313" key="8">
    <source>
        <dbReference type="EMBL" id="MBO0661596.1"/>
    </source>
</evidence>
<dbReference type="InterPro" id="IPR050351">
    <property type="entry name" value="BphY/WalK/GraS-like"/>
</dbReference>
<feature type="transmembrane region" description="Helical" evidence="6">
    <location>
        <begin position="182"/>
        <end position="207"/>
    </location>
</feature>
<dbReference type="PROSITE" id="PS50109">
    <property type="entry name" value="HIS_KIN"/>
    <property type="match status" value="1"/>
</dbReference>
<comment type="catalytic activity">
    <reaction evidence="1">
        <text>ATP + protein L-histidine = ADP + protein N-phospho-L-histidine.</text>
        <dbReference type="EC" id="2.7.13.3"/>
    </reaction>
</comment>
<dbReference type="SUPFAM" id="SSF55874">
    <property type="entry name" value="ATPase domain of HSP90 chaperone/DNA topoisomerase II/histidine kinase"/>
    <property type="match status" value="1"/>
</dbReference>
<dbReference type="Pfam" id="PF00512">
    <property type="entry name" value="HisKA"/>
    <property type="match status" value="1"/>
</dbReference>
<dbReference type="Pfam" id="PF05227">
    <property type="entry name" value="CHASE3"/>
    <property type="match status" value="1"/>
</dbReference>
<dbReference type="PANTHER" id="PTHR42878:SF15">
    <property type="entry name" value="BACTERIOPHYTOCHROME"/>
    <property type="match status" value="1"/>
</dbReference>
<name>A0A939JVT5_9HYPH</name>
<dbReference type="CDD" id="cd00082">
    <property type="entry name" value="HisKA"/>
    <property type="match status" value="1"/>
</dbReference>
<dbReference type="GO" id="GO:0000155">
    <property type="term" value="F:phosphorelay sensor kinase activity"/>
    <property type="evidence" value="ECO:0007669"/>
    <property type="project" value="InterPro"/>
</dbReference>
<keyword evidence="3" id="KW-0597">Phosphoprotein</keyword>
<dbReference type="InterPro" id="IPR003594">
    <property type="entry name" value="HATPase_dom"/>
</dbReference>
<evidence type="ECO:0000256" key="5">
    <source>
        <dbReference type="ARBA" id="ARBA00022777"/>
    </source>
</evidence>
<dbReference type="RefSeq" id="WP_207256288.1">
    <property type="nucleotide sequence ID" value="NZ_JAFMPP010000002.1"/>
</dbReference>
<organism evidence="8 9">
    <name type="scientific">Jiella flava</name>
    <dbReference type="NCBI Taxonomy" id="2816857"/>
    <lineage>
        <taxon>Bacteria</taxon>
        <taxon>Pseudomonadati</taxon>
        <taxon>Pseudomonadota</taxon>
        <taxon>Alphaproteobacteria</taxon>
        <taxon>Hyphomicrobiales</taxon>
        <taxon>Aurantimonadaceae</taxon>
        <taxon>Jiella</taxon>
    </lineage>
</organism>
<keyword evidence="9" id="KW-1185">Reference proteome</keyword>
<dbReference type="InterPro" id="IPR004358">
    <property type="entry name" value="Sig_transdc_His_kin-like_C"/>
</dbReference>
<evidence type="ECO:0000256" key="3">
    <source>
        <dbReference type="ARBA" id="ARBA00022553"/>
    </source>
</evidence>
<dbReference type="InterPro" id="IPR005467">
    <property type="entry name" value="His_kinase_dom"/>
</dbReference>
<dbReference type="Gene3D" id="1.10.287.130">
    <property type="match status" value="1"/>
</dbReference>
<evidence type="ECO:0000259" key="7">
    <source>
        <dbReference type="PROSITE" id="PS50109"/>
    </source>
</evidence>
<dbReference type="GO" id="GO:0000156">
    <property type="term" value="F:phosphorelay response regulator activity"/>
    <property type="evidence" value="ECO:0007669"/>
    <property type="project" value="TreeGrafter"/>
</dbReference>
<dbReference type="PANTHER" id="PTHR42878">
    <property type="entry name" value="TWO-COMPONENT HISTIDINE KINASE"/>
    <property type="match status" value="1"/>
</dbReference>
<proteinExistence type="predicted"/>
<dbReference type="InterPro" id="IPR036097">
    <property type="entry name" value="HisK_dim/P_sf"/>
</dbReference>
<gene>
    <name evidence="8" type="ORF">J1C48_03320</name>
</gene>
<sequence>MNTAQRQFNRAIFAAIATGFFMLIIAAGAVVWAFQRTQDIGQRVTHSIEIEAAIANLNRLDERIEAARRGFLLEGDKRFLRTFEVTAAEIPHKINDMAKLTADNPDQIRRVEQYRKLAKNYLDLVEKSIANKRAGITTVPGSSLLDKADIAVSQQLRDLSDTMSSAERDLLEKRTTREHAGILLSTSIGIVAATILLLVSFGTIWVVRRTLAALSVAGEQLRLLNGDLESAVAERTAELQRANAEIQRFAYIVSHDLRSPLVNVMGFTSELAAAIEPLSELLEMAEERIPDSVTDEARYAVRENLPESVGFIRTSTEKMDRLINAILRLSREGRRMLAPEAVDMNALVTSIIDSLQHRVGELGVTMKAEPLPTVITDKLAIEQILSNLIENAIKYLKADRPGTIIIRGQKENSRVLIEVEDNGRGIDPKDHERIFDLFRRSGTQDQPGEGIGLAHVRALAHRLGGTISCTSALENGATFRLSLPKDLAPQQGSNT</sequence>
<dbReference type="GO" id="GO:0030295">
    <property type="term" value="F:protein kinase activator activity"/>
    <property type="evidence" value="ECO:0007669"/>
    <property type="project" value="TreeGrafter"/>
</dbReference>
<dbReference type="InterPro" id="IPR036890">
    <property type="entry name" value="HATPase_C_sf"/>
</dbReference>
<keyword evidence="6" id="KW-0812">Transmembrane</keyword>
<dbReference type="Gene3D" id="3.30.565.10">
    <property type="entry name" value="Histidine kinase-like ATPase, C-terminal domain"/>
    <property type="match status" value="1"/>
</dbReference>
<dbReference type="Pfam" id="PF02518">
    <property type="entry name" value="HATPase_c"/>
    <property type="match status" value="1"/>
</dbReference>
<dbReference type="EMBL" id="JAFMPP010000002">
    <property type="protein sequence ID" value="MBO0661596.1"/>
    <property type="molecule type" value="Genomic_DNA"/>
</dbReference>
<dbReference type="EC" id="2.7.13.3" evidence="2"/>
<dbReference type="SMART" id="SM00387">
    <property type="entry name" value="HATPase_c"/>
    <property type="match status" value="1"/>
</dbReference>
<keyword evidence="6" id="KW-1133">Transmembrane helix</keyword>
<evidence type="ECO:0000256" key="6">
    <source>
        <dbReference type="SAM" id="Phobius"/>
    </source>
</evidence>
<dbReference type="PRINTS" id="PR00344">
    <property type="entry name" value="BCTRLSENSOR"/>
</dbReference>
<evidence type="ECO:0000256" key="2">
    <source>
        <dbReference type="ARBA" id="ARBA00012438"/>
    </source>
</evidence>
<dbReference type="InterPro" id="IPR007891">
    <property type="entry name" value="CHASE3"/>
</dbReference>
<dbReference type="SMART" id="SM00388">
    <property type="entry name" value="HisKA"/>
    <property type="match status" value="1"/>
</dbReference>